<feature type="transmembrane region" description="Helical" evidence="1">
    <location>
        <begin position="73"/>
        <end position="91"/>
    </location>
</feature>
<feature type="transmembrane region" description="Helical" evidence="1">
    <location>
        <begin position="50"/>
        <end position="68"/>
    </location>
</feature>
<dbReference type="AlphaFoldDB" id="A0A4V6AXP3"/>
<gene>
    <name evidence="2" type="ORF">E4U92_18030</name>
</gene>
<name>A0A4V6AXP3_STRGB</name>
<evidence type="ECO:0000256" key="1">
    <source>
        <dbReference type="SAM" id="Phobius"/>
    </source>
</evidence>
<protein>
    <submittedName>
        <fullName evidence="2">Uncharacterized protein</fullName>
    </submittedName>
</protein>
<dbReference type="Proteomes" id="UP000308632">
    <property type="component" value="Unassembled WGS sequence"/>
</dbReference>
<proteinExistence type="predicted"/>
<keyword evidence="1" id="KW-0472">Membrane</keyword>
<comment type="caution">
    <text evidence="2">The sequence shown here is derived from an EMBL/GenBank/DDBJ whole genome shotgun (WGS) entry which is preliminary data.</text>
</comment>
<reference evidence="2 3" key="1">
    <citation type="submission" date="2019-04" db="EMBL/GenBank/DDBJ databases">
        <title>Streptomyces lasaliensis sp.nov., an Actinomycete isolated from soil which produces the polyether antibiotic lasalocid.</title>
        <authorList>
            <person name="Erwin G."/>
            <person name="Haber C."/>
        </authorList>
    </citation>
    <scope>NUCLEOTIDE SEQUENCE [LARGE SCALE GENOMIC DNA]</scope>
    <source>
        <strain evidence="2 3">DSM 40089</strain>
    </source>
</reference>
<dbReference type="RefSeq" id="WP_137301457.1">
    <property type="nucleotide sequence ID" value="NZ_BMVD01000011.1"/>
</dbReference>
<keyword evidence="1" id="KW-1133">Transmembrane helix</keyword>
<keyword evidence="1" id="KW-0812">Transmembrane</keyword>
<evidence type="ECO:0000313" key="3">
    <source>
        <dbReference type="Proteomes" id="UP000308632"/>
    </source>
</evidence>
<evidence type="ECO:0000313" key="2">
    <source>
        <dbReference type="EMBL" id="TKT08353.1"/>
    </source>
</evidence>
<accession>A0A4V6AXP3</accession>
<dbReference type="EMBL" id="SZPR01000014">
    <property type="protein sequence ID" value="TKT08353.1"/>
    <property type="molecule type" value="Genomic_DNA"/>
</dbReference>
<feature type="transmembrane region" description="Helical" evidence="1">
    <location>
        <begin position="12"/>
        <end position="30"/>
    </location>
</feature>
<organism evidence="2 3">
    <name type="scientific">Streptomyces galbus</name>
    <dbReference type="NCBI Taxonomy" id="33898"/>
    <lineage>
        <taxon>Bacteria</taxon>
        <taxon>Bacillati</taxon>
        <taxon>Actinomycetota</taxon>
        <taxon>Actinomycetes</taxon>
        <taxon>Kitasatosporales</taxon>
        <taxon>Streptomycetaceae</taxon>
        <taxon>Streptomyces</taxon>
    </lineage>
</organism>
<feature type="transmembrane region" description="Helical" evidence="1">
    <location>
        <begin position="97"/>
        <end position="121"/>
    </location>
</feature>
<sequence length="127" mass="13106">MSQGLPRPVPRLVPVLVLAGVSFALWAAWLGWDQQRDVQADGSTTGPYEAWQVGGLVLSLLVPVYWAASRQHVAAVAGTTAGLTLAAYGDWSDDAGGLFMVGVTLVMLGSLAATAAVSAVIRAATRA</sequence>